<dbReference type="InterPro" id="IPR023842">
    <property type="entry name" value="Bacillithiol_biosynth_BshB1"/>
</dbReference>
<gene>
    <name evidence="1" type="ORF">HNQ61_001829</name>
</gene>
<sequence length="252" mass="27436">MTDNDAPSPDPLAPPVDLLAIAAHRDDVELLCGGTMARMAAQGYRTGILDLTAGERGTDGSAQLRGEESDAAAVILGVTARRNAGLPDAGLQNTPETRQLIAGFVRAFRPRVVIIPFMNGRHPDHRIASQLAYDACFLAGLAKLDAPGAPHRPEKILYALTYREDAIKPSFVVDITDFMETKMKAVHCYSSQFDGKTWGGEVFPGGDRPLYDQVRMHAARYGSLIRTEYGEPFHIAETMRVDDVLTLGVRSI</sequence>
<evidence type="ECO:0000313" key="1">
    <source>
        <dbReference type="EMBL" id="MBB6070210.1"/>
    </source>
</evidence>
<reference evidence="1 2" key="1">
    <citation type="submission" date="2020-08" db="EMBL/GenBank/DDBJ databases">
        <title>Genomic Encyclopedia of Type Strains, Phase IV (KMG-IV): sequencing the most valuable type-strain genomes for metagenomic binning, comparative biology and taxonomic classification.</title>
        <authorList>
            <person name="Goeker M."/>
        </authorList>
    </citation>
    <scope>NUCLEOTIDE SEQUENCE [LARGE SCALE GENOMIC DNA]</scope>
    <source>
        <strain evidence="1 2">DSM 29007</strain>
    </source>
</reference>
<accession>A0A841GSG4</accession>
<dbReference type="PANTHER" id="PTHR12993">
    <property type="entry name" value="N-ACETYLGLUCOSAMINYL-PHOSPHATIDYLINOSITOL DE-N-ACETYLASE-RELATED"/>
    <property type="match status" value="1"/>
</dbReference>
<keyword evidence="2" id="KW-1185">Reference proteome</keyword>
<protein>
    <submittedName>
        <fullName evidence="1">Bacillithiol biosynthesis deacetylase BshB1</fullName>
    </submittedName>
</protein>
<dbReference type="InterPro" id="IPR024078">
    <property type="entry name" value="LmbE-like_dom_sf"/>
</dbReference>
<dbReference type="Pfam" id="PF02585">
    <property type="entry name" value="PIG-L"/>
    <property type="match status" value="1"/>
</dbReference>
<dbReference type="EMBL" id="JACHIA010000004">
    <property type="protein sequence ID" value="MBB6070210.1"/>
    <property type="molecule type" value="Genomic_DNA"/>
</dbReference>
<dbReference type="RefSeq" id="WP_170035611.1">
    <property type="nucleotide sequence ID" value="NZ_JABDTL010000001.1"/>
</dbReference>
<dbReference type="NCBIfam" id="TIGR04001">
    <property type="entry name" value="thiol_BshB1"/>
    <property type="match status" value="1"/>
</dbReference>
<proteinExistence type="predicted"/>
<dbReference type="InterPro" id="IPR003737">
    <property type="entry name" value="GlcNAc_PI_deacetylase-related"/>
</dbReference>
<organism evidence="1 2">
    <name type="scientific">Longimicrobium terrae</name>
    <dbReference type="NCBI Taxonomy" id="1639882"/>
    <lineage>
        <taxon>Bacteria</taxon>
        <taxon>Pseudomonadati</taxon>
        <taxon>Gemmatimonadota</taxon>
        <taxon>Longimicrobiia</taxon>
        <taxon>Longimicrobiales</taxon>
        <taxon>Longimicrobiaceae</taxon>
        <taxon>Longimicrobium</taxon>
    </lineage>
</organism>
<name>A0A841GSG4_9BACT</name>
<dbReference type="AlphaFoldDB" id="A0A841GSG4"/>
<dbReference type="GO" id="GO:0071793">
    <property type="term" value="P:bacillithiol biosynthetic process"/>
    <property type="evidence" value="ECO:0007669"/>
    <property type="project" value="InterPro"/>
</dbReference>
<dbReference type="Proteomes" id="UP000582837">
    <property type="component" value="Unassembled WGS sequence"/>
</dbReference>
<evidence type="ECO:0000313" key="2">
    <source>
        <dbReference type="Proteomes" id="UP000582837"/>
    </source>
</evidence>
<dbReference type="GO" id="GO:0019213">
    <property type="term" value="F:deacetylase activity"/>
    <property type="evidence" value="ECO:0007669"/>
    <property type="project" value="InterPro"/>
</dbReference>
<dbReference type="SUPFAM" id="SSF102588">
    <property type="entry name" value="LmbE-like"/>
    <property type="match status" value="1"/>
</dbReference>
<comment type="caution">
    <text evidence="1">The sequence shown here is derived from an EMBL/GenBank/DDBJ whole genome shotgun (WGS) entry which is preliminary data.</text>
</comment>
<dbReference type="Gene3D" id="3.40.50.10320">
    <property type="entry name" value="LmbE-like"/>
    <property type="match status" value="1"/>
</dbReference>
<dbReference type="GO" id="GO:0016811">
    <property type="term" value="F:hydrolase activity, acting on carbon-nitrogen (but not peptide) bonds, in linear amides"/>
    <property type="evidence" value="ECO:0007669"/>
    <property type="project" value="TreeGrafter"/>
</dbReference>
<dbReference type="PANTHER" id="PTHR12993:SF30">
    <property type="entry name" value="N-ACETYL-ALPHA-D-GLUCOSAMINYL L-MALATE DEACETYLASE 1"/>
    <property type="match status" value="1"/>
</dbReference>